<proteinExistence type="predicted"/>
<evidence type="ECO:0000313" key="2">
    <source>
        <dbReference type="EMBL" id="PXW97473.1"/>
    </source>
</evidence>
<evidence type="ECO:0000313" key="3">
    <source>
        <dbReference type="Proteomes" id="UP000247811"/>
    </source>
</evidence>
<feature type="domain" description="IraD/Gp25-like" evidence="1">
    <location>
        <begin position="34"/>
        <end position="125"/>
    </location>
</feature>
<dbReference type="Gene3D" id="3.10.450.40">
    <property type="match status" value="1"/>
</dbReference>
<dbReference type="InterPro" id="IPR017737">
    <property type="entry name" value="TssE1-like"/>
</dbReference>
<evidence type="ECO:0000259" key="1">
    <source>
        <dbReference type="Pfam" id="PF04965"/>
    </source>
</evidence>
<accession>A0A318H2K3</accession>
<sequence length="151" mass="16774">MATLLPHAIAPLFERLCADADAPVDSAALDERGLQASIGRELARLLNSRSRLDFEAFERRELTVLDYGLPDFSALSTRSGEDLERLRRAVQRAIARYEPRLQHPRIRIEPAAGTARARIRIEAAISLGLTLRPVQFEIAADPHVLPAEEVS</sequence>
<protein>
    <submittedName>
        <fullName evidence="2">Type VI secretion system protein ImpF</fullName>
    </submittedName>
</protein>
<dbReference type="AlphaFoldDB" id="A0A318H2K3"/>
<name>A0A318H2K3_9BURK</name>
<gene>
    <name evidence="2" type="ORF">C7444_10475</name>
</gene>
<reference evidence="2 3" key="1">
    <citation type="submission" date="2018-05" db="EMBL/GenBank/DDBJ databases">
        <title>Genomic Encyclopedia of Type Strains, Phase IV (KMG-IV): sequencing the most valuable type-strain genomes for metagenomic binning, comparative biology and taxonomic classification.</title>
        <authorList>
            <person name="Goeker M."/>
        </authorList>
    </citation>
    <scope>NUCLEOTIDE SEQUENCE [LARGE SCALE GENOMIC DNA]</scope>
    <source>
        <strain evidence="2 3">DSM 566</strain>
    </source>
</reference>
<dbReference type="RefSeq" id="WP_110399872.1">
    <property type="nucleotide sequence ID" value="NZ_QJJS01000004.1"/>
</dbReference>
<dbReference type="OrthoDB" id="7305179at2"/>
<dbReference type="PANTHER" id="PTHR38595">
    <property type="entry name" value="CYTOPLASMIC PROTEIN-RELATED"/>
    <property type="match status" value="1"/>
</dbReference>
<dbReference type="InterPro" id="IPR053176">
    <property type="entry name" value="T6SS_TssE1-like"/>
</dbReference>
<dbReference type="Proteomes" id="UP000247811">
    <property type="component" value="Unassembled WGS sequence"/>
</dbReference>
<dbReference type="EMBL" id="QJJS01000004">
    <property type="protein sequence ID" value="PXW97473.1"/>
    <property type="molecule type" value="Genomic_DNA"/>
</dbReference>
<keyword evidence="3" id="KW-1185">Reference proteome</keyword>
<dbReference type="PANTHER" id="PTHR38595:SF1">
    <property type="entry name" value="TYPE VI SECRETION SYSTEM COMPONENT TSSE1"/>
    <property type="match status" value="1"/>
</dbReference>
<dbReference type="NCBIfam" id="TIGR03357">
    <property type="entry name" value="VI_zyme"/>
    <property type="match status" value="1"/>
</dbReference>
<comment type="caution">
    <text evidence="2">The sequence shown here is derived from an EMBL/GenBank/DDBJ whole genome shotgun (WGS) entry which is preliminary data.</text>
</comment>
<dbReference type="Pfam" id="PF04965">
    <property type="entry name" value="GPW_gp25"/>
    <property type="match status" value="1"/>
</dbReference>
<organism evidence="2 3">
    <name type="scientific">Sphaerotilus hippei</name>
    <dbReference type="NCBI Taxonomy" id="744406"/>
    <lineage>
        <taxon>Bacteria</taxon>
        <taxon>Pseudomonadati</taxon>
        <taxon>Pseudomonadota</taxon>
        <taxon>Betaproteobacteria</taxon>
        <taxon>Burkholderiales</taxon>
        <taxon>Sphaerotilaceae</taxon>
        <taxon>Sphaerotilus</taxon>
    </lineage>
</organism>
<dbReference type="InterPro" id="IPR007048">
    <property type="entry name" value="IraD/Gp25-like"/>
</dbReference>
<dbReference type="SUPFAM" id="SSF160719">
    <property type="entry name" value="gpW/gp25-like"/>
    <property type="match status" value="1"/>
</dbReference>